<organism evidence="1 2">
    <name type="scientific">Baudoinia panamericana (strain UAMH 10762)</name>
    <name type="common">Angels' share fungus</name>
    <name type="synonym">Baudoinia compniacensis (strain UAMH 10762)</name>
    <dbReference type="NCBI Taxonomy" id="717646"/>
    <lineage>
        <taxon>Eukaryota</taxon>
        <taxon>Fungi</taxon>
        <taxon>Dikarya</taxon>
        <taxon>Ascomycota</taxon>
        <taxon>Pezizomycotina</taxon>
        <taxon>Dothideomycetes</taxon>
        <taxon>Dothideomycetidae</taxon>
        <taxon>Mycosphaerellales</taxon>
        <taxon>Teratosphaeriaceae</taxon>
        <taxon>Baudoinia</taxon>
    </lineage>
</organism>
<sequence length="112" mass="12569">MWTEPLTDLRTRVHSNRRLDPGPSTAECIACEVRAQVVHDGPYVRTTAMSSAQSMTLPHLCAVYGQEGMSRVRPFGTDQARLAVLQSYCMSLQLPSRPFGTLYVLHRTFDLD</sequence>
<dbReference type="HOGENOM" id="CLU_2145396_0_0_1"/>
<protein>
    <submittedName>
        <fullName evidence="1">Uncharacterized protein</fullName>
    </submittedName>
</protein>
<evidence type="ECO:0000313" key="2">
    <source>
        <dbReference type="Proteomes" id="UP000011761"/>
    </source>
</evidence>
<evidence type="ECO:0000313" key="1">
    <source>
        <dbReference type="EMBL" id="EMC99119.1"/>
    </source>
</evidence>
<dbReference type="Proteomes" id="UP000011761">
    <property type="component" value="Unassembled WGS sequence"/>
</dbReference>
<reference evidence="1 2" key="1">
    <citation type="journal article" date="2012" name="PLoS Pathog.">
        <title>Diverse lifestyles and strategies of plant pathogenesis encoded in the genomes of eighteen Dothideomycetes fungi.</title>
        <authorList>
            <person name="Ohm R.A."/>
            <person name="Feau N."/>
            <person name="Henrissat B."/>
            <person name="Schoch C.L."/>
            <person name="Horwitz B.A."/>
            <person name="Barry K.W."/>
            <person name="Condon B.J."/>
            <person name="Copeland A.C."/>
            <person name="Dhillon B."/>
            <person name="Glaser F."/>
            <person name="Hesse C.N."/>
            <person name="Kosti I."/>
            <person name="LaButti K."/>
            <person name="Lindquist E.A."/>
            <person name="Lucas S."/>
            <person name="Salamov A.A."/>
            <person name="Bradshaw R.E."/>
            <person name="Ciuffetti L."/>
            <person name="Hamelin R.C."/>
            <person name="Kema G.H.J."/>
            <person name="Lawrence C."/>
            <person name="Scott J.A."/>
            <person name="Spatafora J.W."/>
            <person name="Turgeon B.G."/>
            <person name="de Wit P.J.G.M."/>
            <person name="Zhong S."/>
            <person name="Goodwin S.B."/>
            <person name="Grigoriev I.V."/>
        </authorList>
    </citation>
    <scope>NUCLEOTIDE SEQUENCE [LARGE SCALE GENOMIC DNA]</scope>
    <source>
        <strain evidence="1 2">UAMH 10762</strain>
    </source>
</reference>
<dbReference type="GeneID" id="19107513"/>
<dbReference type="AlphaFoldDB" id="M2NIC1"/>
<accession>M2NIC1</accession>
<dbReference type="RefSeq" id="XP_007674126.1">
    <property type="nucleotide sequence ID" value="XM_007675936.1"/>
</dbReference>
<keyword evidence="2" id="KW-1185">Reference proteome</keyword>
<dbReference type="KEGG" id="bcom:BAUCODRAFT_120406"/>
<dbReference type="EMBL" id="KB445552">
    <property type="protein sequence ID" value="EMC99119.1"/>
    <property type="molecule type" value="Genomic_DNA"/>
</dbReference>
<proteinExistence type="predicted"/>
<gene>
    <name evidence="1" type="ORF">BAUCODRAFT_120406</name>
</gene>
<name>M2NIC1_BAUPA</name>